<protein>
    <submittedName>
        <fullName evidence="2">Uncharacterized protein</fullName>
    </submittedName>
</protein>
<keyword evidence="3" id="KW-1185">Reference proteome</keyword>
<reference evidence="3" key="1">
    <citation type="submission" date="2020-03" db="EMBL/GenBank/DDBJ databases">
        <title>Complete genome sequence of sulfur-oxidizing bacterium skT11.</title>
        <authorList>
            <person name="Kanda M."/>
            <person name="Kojima H."/>
            <person name="Fukui M."/>
        </authorList>
    </citation>
    <scope>NUCLEOTIDE SEQUENCE [LARGE SCALE GENOMIC DNA]</scope>
    <source>
        <strain evidence="3">skT11</strain>
    </source>
</reference>
<dbReference type="Proteomes" id="UP000502260">
    <property type="component" value="Chromosome"/>
</dbReference>
<evidence type="ECO:0000313" key="3">
    <source>
        <dbReference type="Proteomes" id="UP000502260"/>
    </source>
</evidence>
<gene>
    <name evidence="2" type="ORF">SKTS_10370</name>
</gene>
<dbReference type="AlphaFoldDB" id="A0A6F8VAI2"/>
<name>A0A6F8VAI2_9PROT</name>
<keyword evidence="1" id="KW-0732">Signal</keyword>
<feature type="signal peptide" evidence="1">
    <location>
        <begin position="1"/>
        <end position="25"/>
    </location>
</feature>
<dbReference type="EMBL" id="AP022853">
    <property type="protein sequence ID" value="BCB26151.1"/>
    <property type="molecule type" value="Genomic_DNA"/>
</dbReference>
<accession>A0A6F8VAI2</accession>
<dbReference type="RefSeq" id="WP_173061359.1">
    <property type="nucleotide sequence ID" value="NZ_AP022853.1"/>
</dbReference>
<dbReference type="KEGG" id="slac:SKTS_10370"/>
<sequence>MHIKIILRVITPALALLLATGSVSAQQSLQDRLVQRAIEATKCEETPNNGRYCTYKFGKALQIGIKDVGGSDTTVGFHNSNINSELYAVLYFGCVAVVPGHAHPKNYDRDYGVFISPRTGNIYRTSPDCQASLK</sequence>
<proteinExistence type="predicted"/>
<feature type="chain" id="PRO_5026092641" evidence="1">
    <location>
        <begin position="26"/>
        <end position="134"/>
    </location>
</feature>
<organism evidence="2 3">
    <name type="scientific">Sulfurimicrobium lacus</name>
    <dbReference type="NCBI Taxonomy" id="2715678"/>
    <lineage>
        <taxon>Bacteria</taxon>
        <taxon>Pseudomonadati</taxon>
        <taxon>Pseudomonadota</taxon>
        <taxon>Betaproteobacteria</taxon>
        <taxon>Nitrosomonadales</taxon>
        <taxon>Sulfuricellaceae</taxon>
        <taxon>Sulfurimicrobium</taxon>
    </lineage>
</organism>
<evidence type="ECO:0000313" key="2">
    <source>
        <dbReference type="EMBL" id="BCB26151.1"/>
    </source>
</evidence>
<evidence type="ECO:0000256" key="1">
    <source>
        <dbReference type="SAM" id="SignalP"/>
    </source>
</evidence>